<dbReference type="PANTHER" id="PTHR47283">
    <property type="entry name" value="ENT-KAURENE OXIDASE, CHLOROPLASTIC"/>
    <property type="match status" value="1"/>
</dbReference>
<evidence type="ECO:0000256" key="12">
    <source>
        <dbReference type="PIRSR" id="PIRSR602401-1"/>
    </source>
</evidence>
<dbReference type="GO" id="GO:0010241">
    <property type="term" value="P:ent-kaurene oxidation to kaurenoic acid"/>
    <property type="evidence" value="ECO:0007669"/>
    <property type="project" value="InterPro"/>
</dbReference>
<dbReference type="Gramene" id="OMERI06G19270.2">
    <property type="protein sequence ID" value="OMERI06G19270.2"/>
    <property type="gene ID" value="OMERI06G19270"/>
</dbReference>
<evidence type="ECO:0000256" key="10">
    <source>
        <dbReference type="ARBA" id="ARBA00023033"/>
    </source>
</evidence>
<dbReference type="SUPFAM" id="SSF48264">
    <property type="entry name" value="Cytochrome P450"/>
    <property type="match status" value="2"/>
</dbReference>
<dbReference type="GO" id="GO:0052615">
    <property type="term" value="F:ent-kaurene oxidase activity"/>
    <property type="evidence" value="ECO:0007669"/>
    <property type="project" value="InterPro"/>
</dbReference>
<keyword evidence="9 12" id="KW-0408">Iron</keyword>
<keyword evidence="8" id="KW-0560">Oxidoreductase</keyword>
<accession>A0A0E0E307</accession>
<evidence type="ECO:0000256" key="3">
    <source>
        <dbReference type="ARBA" id="ARBA00010617"/>
    </source>
</evidence>
<dbReference type="AlphaFoldDB" id="A0A0E0E307"/>
<dbReference type="InterPro" id="IPR036396">
    <property type="entry name" value="Cyt_P450_sf"/>
</dbReference>
<dbReference type="GO" id="GO:0005506">
    <property type="term" value="F:iron ion binding"/>
    <property type="evidence" value="ECO:0007669"/>
    <property type="project" value="InterPro"/>
</dbReference>
<evidence type="ECO:0000256" key="9">
    <source>
        <dbReference type="ARBA" id="ARBA00023004"/>
    </source>
</evidence>
<evidence type="ECO:0000256" key="2">
    <source>
        <dbReference type="ARBA" id="ARBA00004167"/>
    </source>
</evidence>
<organism evidence="13">
    <name type="scientific">Oryza meridionalis</name>
    <dbReference type="NCBI Taxonomy" id="40149"/>
    <lineage>
        <taxon>Eukaryota</taxon>
        <taxon>Viridiplantae</taxon>
        <taxon>Streptophyta</taxon>
        <taxon>Embryophyta</taxon>
        <taxon>Tracheophyta</taxon>
        <taxon>Spermatophyta</taxon>
        <taxon>Magnoliopsida</taxon>
        <taxon>Liliopsida</taxon>
        <taxon>Poales</taxon>
        <taxon>Poaceae</taxon>
        <taxon>BOP clade</taxon>
        <taxon>Oryzoideae</taxon>
        <taxon>Oryzeae</taxon>
        <taxon>Oryzinae</taxon>
        <taxon>Oryza</taxon>
    </lineage>
</organism>
<comment type="cofactor">
    <cofactor evidence="1 12">
        <name>heme</name>
        <dbReference type="ChEBI" id="CHEBI:30413"/>
    </cofactor>
</comment>
<keyword evidence="7" id="KW-1133">Transmembrane helix</keyword>
<name>A0A0E0E307_9ORYZ</name>
<dbReference type="FunFam" id="1.10.630.10:FF:000421">
    <property type="entry name" value="Kaurene oxidase2"/>
    <property type="match status" value="1"/>
</dbReference>
<dbReference type="GO" id="GO:0020037">
    <property type="term" value="F:heme binding"/>
    <property type="evidence" value="ECO:0007669"/>
    <property type="project" value="InterPro"/>
</dbReference>
<evidence type="ECO:0008006" key="15">
    <source>
        <dbReference type="Google" id="ProtNLM"/>
    </source>
</evidence>
<comment type="subcellular location">
    <subcellularLocation>
        <location evidence="2">Membrane</location>
        <topology evidence="2">Single-pass membrane protein</topology>
    </subcellularLocation>
</comment>
<dbReference type="InterPro" id="IPR017972">
    <property type="entry name" value="Cyt_P450_CS"/>
</dbReference>
<dbReference type="GO" id="GO:0009686">
    <property type="term" value="P:gibberellin biosynthetic process"/>
    <property type="evidence" value="ECO:0007669"/>
    <property type="project" value="InterPro"/>
</dbReference>
<dbReference type="GO" id="GO:0005783">
    <property type="term" value="C:endoplasmic reticulum"/>
    <property type="evidence" value="ECO:0007669"/>
    <property type="project" value="TreeGrafter"/>
</dbReference>
<reference evidence="13" key="2">
    <citation type="submission" date="2018-05" db="EMBL/GenBank/DDBJ databases">
        <title>OmerRS3 (Oryza meridionalis Reference Sequence Version 3).</title>
        <authorList>
            <person name="Zhang J."/>
            <person name="Kudrna D."/>
            <person name="Lee S."/>
            <person name="Talag J."/>
            <person name="Welchert J."/>
            <person name="Wing R.A."/>
        </authorList>
    </citation>
    <scope>NUCLEOTIDE SEQUENCE [LARGE SCALE GENOMIC DNA]</scope>
    <source>
        <strain evidence="13">cv. OR44</strain>
    </source>
</reference>
<keyword evidence="14" id="KW-1185">Reference proteome</keyword>
<dbReference type="CDD" id="cd11075">
    <property type="entry name" value="CYP77_89"/>
    <property type="match status" value="2"/>
</dbReference>
<evidence type="ECO:0000256" key="7">
    <source>
        <dbReference type="ARBA" id="ARBA00022989"/>
    </source>
</evidence>
<evidence type="ECO:0000256" key="6">
    <source>
        <dbReference type="ARBA" id="ARBA00022723"/>
    </source>
</evidence>
<keyword evidence="10" id="KW-0503">Monooxygenase</keyword>
<sequence>MEAFVPGGAGAAAAAMAAVGGFVAAAALAERAGVIAPRKRPNAPPVGGFVAAAALAERAGVIAPRKRSNAPPAVPGLPIIGNLHQLKEKKPHQTFAKWAEIYGPIYTIRTGASSVVVLNSTEVAKEAMVAKFSSISTRKLSKALTVLTRDKSMVATSDYGDFHKMVKRYVMSSMLGTSAQKQFRDTRDMMIHNMLSTFHKLVKDDPHAPLIFRDVFKDELFRLSMIQSLGEDVSSVYVDEFGRDISKEEIYNATVTDMMMCAIEVDWRDFFPYLSWVPNKSFETRVFTTETRRTAVMRALIKQQKERIVRGEALIEAADTTLVTTEWAMYELAKNPDKQARNIERLYQEIREVCGDEAVTEEHLPRLPYLNAVFQETLRRHSPVPLIPPRFMVINLYGCNMNKKEWESPEEWAPERFAGGRFKVADMYKTMAFGAGRRVCAGSLQATHIACAAIARFVQEFGWRLREGDEEKVDTVQLTAYKLHPLHVHLTPRGRIKISMLSVPGLPIIGNLHQLKEKKPHQTFAKWSKTYGPIYTIKTGASSVVVLNSTEVAKEAMIDKFSSISTRKLPKAMSVLTRKNMVAISDYGDYQKMAKRNIMIGMLGFNAQKQFRGTRERMISNVLSTLHKLVSLDPHSPLNFRDVYINELFSLSLIQSLGEDVRSVYVEEFGREISKDEIFDVLVHEMMMCAVEADWRDYFPYLSWLPNKSFDTIVSTTEFRRDAVMNALIKKQKERIARGEARASYIDFLLEAERSAQLTDDQLMLLLSESILAAADTVLERLYREIWEVCGGKAVTEEDLPRLPYLDAVLHETLRLHSPVPVLPTRFVHDDTTLAGYDVPAGTQVMINVFGCHMDEEAWESPGEWSPERFLGEGFKLTDRYKTLAFGTGRRTCAGSQQAVSIACVAIARFVQELQWTLRESDGGEEDTMQYTALKLHPLHVHLKPRGS</sequence>
<dbReference type="InterPro" id="IPR002401">
    <property type="entry name" value="Cyt_P450_E_grp-I"/>
</dbReference>
<keyword evidence="6 12" id="KW-0479">Metal-binding</keyword>
<dbReference type="PRINTS" id="PR00385">
    <property type="entry name" value="P450"/>
</dbReference>
<evidence type="ECO:0000256" key="4">
    <source>
        <dbReference type="ARBA" id="ARBA00022617"/>
    </source>
</evidence>
<evidence type="ECO:0000256" key="5">
    <source>
        <dbReference type="ARBA" id="ARBA00022692"/>
    </source>
</evidence>
<dbReference type="Pfam" id="PF00067">
    <property type="entry name" value="p450"/>
    <property type="match status" value="3"/>
</dbReference>
<evidence type="ECO:0000256" key="11">
    <source>
        <dbReference type="ARBA" id="ARBA00023136"/>
    </source>
</evidence>
<evidence type="ECO:0000313" key="14">
    <source>
        <dbReference type="Proteomes" id="UP000008021"/>
    </source>
</evidence>
<dbReference type="Gene3D" id="1.10.630.10">
    <property type="entry name" value="Cytochrome P450"/>
    <property type="match status" value="3"/>
</dbReference>
<evidence type="ECO:0000313" key="13">
    <source>
        <dbReference type="EnsemblPlants" id="OMERI06G19270.2"/>
    </source>
</evidence>
<keyword evidence="5" id="KW-0812">Transmembrane</keyword>
<proteinExistence type="inferred from homology"/>
<dbReference type="EnsemblPlants" id="OMERI06G19270.2">
    <property type="protein sequence ID" value="OMERI06G19270.2"/>
    <property type="gene ID" value="OMERI06G19270"/>
</dbReference>
<feature type="binding site" description="axial binding residue" evidence="12">
    <location>
        <position position="893"/>
    </location>
    <ligand>
        <name>heme</name>
        <dbReference type="ChEBI" id="CHEBI:30413"/>
    </ligand>
    <ligandPart>
        <name>Fe</name>
        <dbReference type="ChEBI" id="CHEBI:18248"/>
    </ligandPart>
</feature>
<dbReference type="PANTHER" id="PTHR47283:SF1">
    <property type="entry name" value="ENT-KAURENE OXIDASE, CHLOROPLASTIC"/>
    <property type="match status" value="1"/>
</dbReference>
<keyword evidence="11" id="KW-0472">Membrane</keyword>
<dbReference type="PRINTS" id="PR00463">
    <property type="entry name" value="EP450I"/>
</dbReference>
<dbReference type="Proteomes" id="UP000008021">
    <property type="component" value="Chromosome 6"/>
</dbReference>
<dbReference type="FunFam" id="1.10.630.10:FF:000062">
    <property type="entry name" value="Ent-kaurene oxidase 2"/>
    <property type="match status" value="1"/>
</dbReference>
<evidence type="ECO:0000256" key="1">
    <source>
        <dbReference type="ARBA" id="ARBA00001971"/>
    </source>
</evidence>
<protein>
    <recommendedName>
        <fullName evidence="15">Ent-kaurene oxidase</fullName>
    </recommendedName>
</protein>
<dbReference type="GO" id="GO:0009707">
    <property type="term" value="C:chloroplast outer membrane"/>
    <property type="evidence" value="ECO:0007669"/>
    <property type="project" value="TreeGrafter"/>
</dbReference>
<dbReference type="InterPro" id="IPR044225">
    <property type="entry name" value="KO_chloroplastic"/>
</dbReference>
<reference evidence="13" key="1">
    <citation type="submission" date="2015-04" db="UniProtKB">
        <authorList>
            <consortium name="EnsemblPlants"/>
        </authorList>
    </citation>
    <scope>IDENTIFICATION</scope>
</reference>
<dbReference type="PROSITE" id="PS00086">
    <property type="entry name" value="CYTOCHROME_P450"/>
    <property type="match status" value="2"/>
</dbReference>
<dbReference type="GO" id="GO:0016709">
    <property type="term" value="F:oxidoreductase activity, acting on paired donors, with incorporation or reduction of molecular oxygen, NAD(P)H as one donor, and incorporation of one atom of oxygen"/>
    <property type="evidence" value="ECO:0007669"/>
    <property type="project" value="TreeGrafter"/>
</dbReference>
<comment type="similarity">
    <text evidence="3">Belongs to the cytochrome P450 family.</text>
</comment>
<evidence type="ECO:0000256" key="8">
    <source>
        <dbReference type="ARBA" id="ARBA00023002"/>
    </source>
</evidence>
<keyword evidence="4 12" id="KW-0349">Heme</keyword>
<dbReference type="InterPro" id="IPR001128">
    <property type="entry name" value="Cyt_P450"/>
</dbReference>